<protein>
    <submittedName>
        <fullName evidence="1">Uncharacterized protein</fullName>
    </submittedName>
</protein>
<dbReference type="EMBL" id="VSSQ01000457">
    <property type="protein sequence ID" value="MPL95183.1"/>
    <property type="molecule type" value="Genomic_DNA"/>
</dbReference>
<name>A0A644VXY9_9ZZZZ</name>
<evidence type="ECO:0000313" key="1">
    <source>
        <dbReference type="EMBL" id="MPL95183.1"/>
    </source>
</evidence>
<dbReference type="InterPro" id="IPR027972">
    <property type="entry name" value="DUF4489"/>
</dbReference>
<dbReference type="Pfam" id="PF14879">
    <property type="entry name" value="DUF4489"/>
    <property type="match status" value="1"/>
</dbReference>
<comment type="caution">
    <text evidence="1">The sequence shown here is derived from an EMBL/GenBank/DDBJ whole genome shotgun (WGS) entry which is preliminary data.</text>
</comment>
<gene>
    <name evidence="1" type="ORF">SDC9_41352</name>
</gene>
<dbReference type="AlphaFoldDB" id="A0A644VXY9"/>
<organism evidence="1">
    <name type="scientific">bioreactor metagenome</name>
    <dbReference type="NCBI Taxonomy" id="1076179"/>
    <lineage>
        <taxon>unclassified sequences</taxon>
        <taxon>metagenomes</taxon>
        <taxon>ecological metagenomes</taxon>
    </lineage>
</organism>
<sequence length="179" mass="18966">MSCFILKPLINLEKVINLSCEAFPAFATNGRRQPGRLVQLNASTGGAGPLPIITTLLANPINVVDVTIDASGMRNPVVLLTFTSVVCLPVGISVTLNFEIRRSTNGGSPVNIGPTNTFSTLVTALEAESFSFQYFDNNLAPGVYTYSIQLSTNSIIDVTPGLTVNNATLSALAVDNDIF</sequence>
<accession>A0A644VXY9</accession>
<reference evidence="1" key="1">
    <citation type="submission" date="2019-08" db="EMBL/GenBank/DDBJ databases">
        <authorList>
            <person name="Kucharzyk K."/>
            <person name="Murdoch R.W."/>
            <person name="Higgins S."/>
            <person name="Loffler F."/>
        </authorList>
    </citation>
    <scope>NUCLEOTIDE SEQUENCE</scope>
</reference>
<proteinExistence type="predicted"/>